<evidence type="ECO:0000313" key="4">
    <source>
        <dbReference type="Proteomes" id="UP001501585"/>
    </source>
</evidence>
<comment type="caution">
    <text evidence="3">The sequence shown here is derived from an EMBL/GenBank/DDBJ whole genome shotgun (WGS) entry which is preliminary data.</text>
</comment>
<feature type="transmembrane region" description="Helical" evidence="1">
    <location>
        <begin position="197"/>
        <end position="217"/>
    </location>
</feature>
<evidence type="ECO:0000256" key="1">
    <source>
        <dbReference type="SAM" id="Phobius"/>
    </source>
</evidence>
<reference evidence="3 4" key="1">
    <citation type="journal article" date="2019" name="Int. J. Syst. Evol. Microbiol.">
        <title>The Global Catalogue of Microorganisms (GCM) 10K type strain sequencing project: providing services to taxonomists for standard genome sequencing and annotation.</title>
        <authorList>
            <consortium name="The Broad Institute Genomics Platform"/>
            <consortium name="The Broad Institute Genome Sequencing Center for Infectious Disease"/>
            <person name="Wu L."/>
            <person name="Ma J."/>
        </authorList>
    </citation>
    <scope>NUCLEOTIDE SEQUENCE [LARGE SCALE GENOMIC DNA]</scope>
    <source>
        <strain evidence="3 4">JCM 15313</strain>
    </source>
</reference>
<dbReference type="Pfam" id="PF01569">
    <property type="entry name" value="PAP2"/>
    <property type="match status" value="1"/>
</dbReference>
<gene>
    <name evidence="3" type="ORF">GCM10009799_44100</name>
</gene>
<keyword evidence="4" id="KW-1185">Reference proteome</keyword>
<feature type="transmembrane region" description="Helical" evidence="1">
    <location>
        <begin position="21"/>
        <end position="44"/>
    </location>
</feature>
<proteinExistence type="predicted"/>
<dbReference type="InterPro" id="IPR000326">
    <property type="entry name" value="PAP2/HPO"/>
</dbReference>
<sequence length="268" mass="27963">MAGGERQVRAWLGAVWWRPHAVGIAVAAIVLFVVTVQVITYGLVTVFDAPVHAYFDAHQPRGVAQWAAVTAARLGQRGVTIPLLAVAGGWASLRWRDPRPVVATVTGLAALASLGTLLKVYVGRTPPVLDVDTVNAGVGNITAWLASTLTVGAPPFEGFVSYPSGHTANAALTFPLLAWLLFGASGVRPDAVALRRALLGSILPVMLVGTLMVVLDYHWVSEVLGGMALGAIVALTGRLVLGPGRAPAAAGERRLVVRSPVRAPRESG</sequence>
<dbReference type="SMART" id="SM00014">
    <property type="entry name" value="acidPPc"/>
    <property type="match status" value="1"/>
</dbReference>
<feature type="domain" description="Phosphatidic acid phosphatase type 2/haloperoxidase" evidence="2">
    <location>
        <begin position="98"/>
        <end position="238"/>
    </location>
</feature>
<feature type="transmembrane region" description="Helical" evidence="1">
    <location>
        <begin position="223"/>
        <end position="241"/>
    </location>
</feature>
<dbReference type="InterPro" id="IPR036938">
    <property type="entry name" value="PAP2/HPO_sf"/>
</dbReference>
<keyword evidence="1" id="KW-1133">Transmembrane helix</keyword>
<evidence type="ECO:0000313" key="3">
    <source>
        <dbReference type="EMBL" id="GAA2011085.1"/>
    </source>
</evidence>
<dbReference type="EMBL" id="BAAAPC010000022">
    <property type="protein sequence ID" value="GAA2011085.1"/>
    <property type="molecule type" value="Genomic_DNA"/>
</dbReference>
<keyword evidence="1" id="KW-0472">Membrane</keyword>
<evidence type="ECO:0000259" key="2">
    <source>
        <dbReference type="SMART" id="SM00014"/>
    </source>
</evidence>
<protein>
    <recommendedName>
        <fullName evidence="2">Phosphatidic acid phosphatase type 2/haloperoxidase domain-containing protein</fullName>
    </recommendedName>
</protein>
<keyword evidence="1" id="KW-0812">Transmembrane</keyword>
<name>A0ABN2TIY7_9ACTN</name>
<feature type="transmembrane region" description="Helical" evidence="1">
    <location>
        <begin position="168"/>
        <end position="185"/>
    </location>
</feature>
<organism evidence="3 4">
    <name type="scientific">Nocardiopsis rhodophaea</name>
    <dbReference type="NCBI Taxonomy" id="280238"/>
    <lineage>
        <taxon>Bacteria</taxon>
        <taxon>Bacillati</taxon>
        <taxon>Actinomycetota</taxon>
        <taxon>Actinomycetes</taxon>
        <taxon>Streptosporangiales</taxon>
        <taxon>Nocardiopsidaceae</taxon>
        <taxon>Nocardiopsis</taxon>
    </lineage>
</organism>
<dbReference type="Gene3D" id="1.20.144.10">
    <property type="entry name" value="Phosphatidic acid phosphatase type 2/haloperoxidase"/>
    <property type="match status" value="1"/>
</dbReference>
<accession>A0ABN2TIY7</accession>
<dbReference type="SUPFAM" id="SSF48317">
    <property type="entry name" value="Acid phosphatase/Vanadium-dependent haloperoxidase"/>
    <property type="match status" value="1"/>
</dbReference>
<dbReference type="Proteomes" id="UP001501585">
    <property type="component" value="Unassembled WGS sequence"/>
</dbReference>
<feature type="transmembrane region" description="Helical" evidence="1">
    <location>
        <begin position="134"/>
        <end position="156"/>
    </location>
</feature>
<feature type="transmembrane region" description="Helical" evidence="1">
    <location>
        <begin position="101"/>
        <end position="122"/>
    </location>
</feature>